<dbReference type="EMBL" id="JACYXZ010000001">
    <property type="protein sequence ID" value="MBD8868768.1"/>
    <property type="molecule type" value="Genomic_DNA"/>
</dbReference>
<dbReference type="RefSeq" id="WP_192140665.1">
    <property type="nucleotide sequence ID" value="NZ_JACYXZ010000001.1"/>
</dbReference>
<evidence type="ECO:0000313" key="4">
    <source>
        <dbReference type="Proteomes" id="UP000616839"/>
    </source>
</evidence>
<dbReference type="SUPFAM" id="SSF55797">
    <property type="entry name" value="PR-1-like"/>
    <property type="match status" value="1"/>
</dbReference>
<dbReference type="PANTHER" id="PTHR31157:SF1">
    <property type="entry name" value="SCP DOMAIN-CONTAINING PROTEIN"/>
    <property type="match status" value="1"/>
</dbReference>
<evidence type="ECO:0000313" key="3">
    <source>
        <dbReference type="EMBL" id="MBD8868768.1"/>
    </source>
</evidence>
<comment type="caution">
    <text evidence="3">The sequence shown here is derived from an EMBL/GenBank/DDBJ whole genome shotgun (WGS) entry which is preliminary data.</text>
</comment>
<organism evidence="3 4">
    <name type="scientific">Nocardioides donggukensis</name>
    <dbReference type="NCBI Taxonomy" id="2774019"/>
    <lineage>
        <taxon>Bacteria</taxon>
        <taxon>Bacillati</taxon>
        <taxon>Actinomycetota</taxon>
        <taxon>Actinomycetes</taxon>
        <taxon>Propionibacteriales</taxon>
        <taxon>Nocardioidaceae</taxon>
        <taxon>Nocardioides</taxon>
    </lineage>
</organism>
<dbReference type="CDD" id="cd05379">
    <property type="entry name" value="CAP_bacterial"/>
    <property type="match status" value="1"/>
</dbReference>
<proteinExistence type="predicted"/>
<reference evidence="3" key="1">
    <citation type="submission" date="2020-09" db="EMBL/GenBank/DDBJ databases">
        <title>Nocardioides sp. strain MJB4 16S ribosomal RNA gene Genome sequencing and assembly.</title>
        <authorList>
            <person name="Kim I."/>
        </authorList>
    </citation>
    <scope>NUCLEOTIDE SEQUENCE</scope>
    <source>
        <strain evidence="3">MJB4</strain>
    </source>
</reference>
<accession>A0A927PYR9</accession>
<dbReference type="Proteomes" id="UP000616839">
    <property type="component" value="Unassembled WGS sequence"/>
</dbReference>
<feature type="signal peptide" evidence="1">
    <location>
        <begin position="1"/>
        <end position="28"/>
    </location>
</feature>
<dbReference type="InterPro" id="IPR014044">
    <property type="entry name" value="CAP_dom"/>
</dbReference>
<evidence type="ECO:0000256" key="1">
    <source>
        <dbReference type="SAM" id="SignalP"/>
    </source>
</evidence>
<feature type="domain" description="SCP" evidence="2">
    <location>
        <begin position="42"/>
        <end position="144"/>
    </location>
</feature>
<dbReference type="Pfam" id="PF00188">
    <property type="entry name" value="CAP"/>
    <property type="match status" value="1"/>
</dbReference>
<keyword evidence="4" id="KW-1185">Reference proteome</keyword>
<dbReference type="PANTHER" id="PTHR31157">
    <property type="entry name" value="SCP DOMAIN-CONTAINING PROTEIN"/>
    <property type="match status" value="1"/>
</dbReference>
<evidence type="ECO:0000259" key="2">
    <source>
        <dbReference type="Pfam" id="PF00188"/>
    </source>
</evidence>
<dbReference type="Gene3D" id="3.40.33.10">
    <property type="entry name" value="CAP"/>
    <property type="match status" value="1"/>
</dbReference>
<feature type="chain" id="PRO_5037091078" evidence="1">
    <location>
        <begin position="29"/>
        <end position="152"/>
    </location>
</feature>
<dbReference type="AlphaFoldDB" id="A0A927PYR9"/>
<dbReference type="InterPro" id="IPR035940">
    <property type="entry name" value="CAP_sf"/>
</dbReference>
<sequence length="152" mass="17102">MRLPVRLLVTVASTLLVLVAGLGQPATAGKVARYADDARASTNVERKDRDLRRVREGACLQRFAKRQAVRMADQERMFHQNLDRVVKRCGLRMAGENVAYGYSSGRAVVNAWMGSTDHRKNILKKGYRRVGLAARRGDNGLWYVAQVFGRNR</sequence>
<protein>
    <submittedName>
        <fullName evidence="3">CAP domain-containing protein</fullName>
    </submittedName>
</protein>
<gene>
    <name evidence="3" type="ORF">IE331_03925</name>
</gene>
<name>A0A927PYR9_9ACTN</name>
<keyword evidence="1" id="KW-0732">Signal</keyword>